<gene>
    <name evidence="2" type="ORF">JIN82_02755</name>
</gene>
<comment type="caution">
    <text evidence="2">The sequence shown here is derived from an EMBL/GenBank/DDBJ whole genome shotgun (WGS) entry which is preliminary data.</text>
</comment>
<proteinExistence type="predicted"/>
<dbReference type="EMBL" id="JAENIM010000016">
    <property type="protein sequence ID" value="MBK1790072.1"/>
    <property type="molecule type" value="Genomic_DNA"/>
</dbReference>
<reference evidence="2" key="1">
    <citation type="submission" date="2021-01" db="EMBL/GenBank/DDBJ databases">
        <title>Modified the classification status of verrucomicrobia.</title>
        <authorList>
            <person name="Feng X."/>
        </authorList>
    </citation>
    <scope>NUCLEOTIDE SEQUENCE</scope>
    <source>
        <strain evidence="2">_KCTC 22039</strain>
    </source>
</reference>
<organism evidence="2 3">
    <name type="scientific">Persicirhabdus sediminis</name>
    <dbReference type="NCBI Taxonomy" id="454144"/>
    <lineage>
        <taxon>Bacteria</taxon>
        <taxon>Pseudomonadati</taxon>
        <taxon>Verrucomicrobiota</taxon>
        <taxon>Verrucomicrobiia</taxon>
        <taxon>Verrucomicrobiales</taxon>
        <taxon>Verrucomicrobiaceae</taxon>
        <taxon>Persicirhabdus</taxon>
    </lineage>
</organism>
<evidence type="ECO:0000313" key="2">
    <source>
        <dbReference type="EMBL" id="MBK1790072.1"/>
    </source>
</evidence>
<dbReference type="AlphaFoldDB" id="A0A8J7MCP7"/>
<feature type="signal peptide" evidence="1">
    <location>
        <begin position="1"/>
        <end position="22"/>
    </location>
</feature>
<feature type="chain" id="PRO_5035148679" evidence="1">
    <location>
        <begin position="23"/>
        <end position="54"/>
    </location>
</feature>
<sequence>MTLKTMLAGAGFSIVTATATLASTDGWLTDLEAAKKVATAENKDIFINFTGSDW</sequence>
<dbReference type="Proteomes" id="UP000624703">
    <property type="component" value="Unassembled WGS sequence"/>
</dbReference>
<dbReference type="RefSeq" id="WP_200310112.1">
    <property type="nucleotide sequence ID" value="NZ_JAENIM010000016.1"/>
</dbReference>
<evidence type="ECO:0000313" key="3">
    <source>
        <dbReference type="Proteomes" id="UP000624703"/>
    </source>
</evidence>
<evidence type="ECO:0000256" key="1">
    <source>
        <dbReference type="SAM" id="SignalP"/>
    </source>
</evidence>
<keyword evidence="1" id="KW-0732">Signal</keyword>
<accession>A0A8J7MCP7</accession>
<keyword evidence="3" id="KW-1185">Reference proteome</keyword>
<protein>
    <submittedName>
        <fullName evidence="2">Uncharacterized protein</fullName>
    </submittedName>
</protein>
<name>A0A8J7MCP7_9BACT</name>